<dbReference type="Proteomes" id="UP000248745">
    <property type="component" value="Unassembled WGS sequence"/>
</dbReference>
<name>A0A2W2BZK5_9BACT</name>
<feature type="signal peptide" evidence="1">
    <location>
        <begin position="1"/>
        <end position="21"/>
    </location>
</feature>
<gene>
    <name evidence="2" type="ORF">DN068_08930</name>
</gene>
<evidence type="ECO:0000256" key="1">
    <source>
        <dbReference type="SAM" id="SignalP"/>
    </source>
</evidence>
<evidence type="ECO:0000313" key="3">
    <source>
        <dbReference type="Proteomes" id="UP000248745"/>
    </source>
</evidence>
<comment type="caution">
    <text evidence="2">The sequence shown here is derived from an EMBL/GenBank/DDBJ whole genome shotgun (WGS) entry which is preliminary data.</text>
</comment>
<dbReference type="EMBL" id="QKTW01000014">
    <property type="protein sequence ID" value="PZF73283.1"/>
    <property type="molecule type" value="Genomic_DNA"/>
</dbReference>
<accession>A0A2W2BZK5</accession>
<protein>
    <submittedName>
        <fullName evidence="2">Uncharacterized protein</fullName>
    </submittedName>
</protein>
<dbReference type="RefSeq" id="WP_110998562.1">
    <property type="nucleotide sequence ID" value="NZ_QKTW01000014.1"/>
</dbReference>
<keyword evidence="1" id="KW-0732">Signal</keyword>
<proteinExistence type="predicted"/>
<evidence type="ECO:0000313" key="2">
    <source>
        <dbReference type="EMBL" id="PZF73283.1"/>
    </source>
</evidence>
<sequence length="242" mass="27168">MPKPFLILVLSALIGTQTVSAQQLRPSLRDSLQKASDLMFKTGTYGFVTVDAVLDGILELNEPYEFTYKDKRCSFKKEKLSKKQQRVYNEKFITCLKNGGMTENSTVSIRSDGVRIAEIFKTTAYIAADQPAKSSSAAWFNTPPNKVLPDRDSARHLGDLLVLNMLDDQLVDTSKKIEIKYSLGSVFVNGKKLNEEHNSKYSAMIENVNKQSGYNPDMMTFDFSAHPNKLRYPHPGPVTSDK</sequence>
<reference evidence="2 3" key="1">
    <citation type="submission" date="2018-06" db="EMBL/GenBank/DDBJ databases">
        <title>Mucibacter soli gen. nov., sp. nov., a new member of the family Chitinophagaceae producing mucin.</title>
        <authorList>
            <person name="Kim M.-K."/>
            <person name="Park S."/>
            <person name="Kim T.-S."/>
            <person name="Joung Y."/>
            <person name="Han J.-H."/>
            <person name="Kim S.B."/>
        </authorList>
    </citation>
    <scope>NUCLEOTIDE SEQUENCE [LARGE SCALE GENOMIC DNA]</scope>
    <source>
        <strain evidence="2 3">R1-15</strain>
    </source>
</reference>
<feature type="chain" id="PRO_5016011167" evidence="1">
    <location>
        <begin position="22"/>
        <end position="242"/>
    </location>
</feature>
<dbReference type="AlphaFoldDB" id="A0A2W2BZK5"/>
<keyword evidence="3" id="KW-1185">Reference proteome</keyword>
<organism evidence="2 3">
    <name type="scientific">Taibaiella soli</name>
    <dbReference type="NCBI Taxonomy" id="1649169"/>
    <lineage>
        <taxon>Bacteria</taxon>
        <taxon>Pseudomonadati</taxon>
        <taxon>Bacteroidota</taxon>
        <taxon>Chitinophagia</taxon>
        <taxon>Chitinophagales</taxon>
        <taxon>Chitinophagaceae</taxon>
        <taxon>Taibaiella</taxon>
    </lineage>
</organism>